<protein>
    <submittedName>
        <fullName evidence="6">Putative beta-ketoacyl synthase</fullName>
    </submittedName>
</protein>
<dbReference type="Gene3D" id="3.40.47.10">
    <property type="match status" value="2"/>
</dbReference>
<keyword evidence="3" id="KW-0012">Acyltransferase</keyword>
<keyword evidence="2 4" id="KW-0808">Transferase</keyword>
<dbReference type="PROSITE" id="PS00606">
    <property type="entry name" value="KS3_1"/>
    <property type="match status" value="1"/>
</dbReference>
<dbReference type="InterPro" id="IPR016039">
    <property type="entry name" value="Thiolase-like"/>
</dbReference>
<dbReference type="RefSeq" id="WP_030976658.1">
    <property type="nucleotide sequence ID" value="NZ_CP161949.1"/>
</dbReference>
<dbReference type="SMART" id="SM00825">
    <property type="entry name" value="PKS_KS"/>
    <property type="match status" value="1"/>
</dbReference>
<name>A0A1B1WA53_STRRO</name>
<evidence type="ECO:0000256" key="3">
    <source>
        <dbReference type="ARBA" id="ARBA00023315"/>
    </source>
</evidence>
<evidence type="ECO:0000256" key="4">
    <source>
        <dbReference type="RuleBase" id="RU003694"/>
    </source>
</evidence>
<dbReference type="Pfam" id="PF02801">
    <property type="entry name" value="Ketoacyl-synt_C"/>
    <property type="match status" value="1"/>
</dbReference>
<accession>A0A1B1WA53</accession>
<feature type="domain" description="Ketosynthase family 3 (KS3)" evidence="5">
    <location>
        <begin position="1"/>
        <end position="369"/>
    </location>
</feature>
<dbReference type="InterPro" id="IPR000794">
    <property type="entry name" value="Beta-ketoacyl_synthase"/>
</dbReference>
<evidence type="ECO:0000259" key="5">
    <source>
        <dbReference type="PROSITE" id="PS52004"/>
    </source>
</evidence>
<dbReference type="InterPro" id="IPR018201">
    <property type="entry name" value="Ketoacyl_synth_AS"/>
</dbReference>
<dbReference type="PROSITE" id="PS52004">
    <property type="entry name" value="KS3_2"/>
    <property type="match status" value="1"/>
</dbReference>
<dbReference type="EMBL" id="KX346560">
    <property type="protein sequence ID" value="ANW61944.1"/>
    <property type="molecule type" value="Genomic_DNA"/>
</dbReference>
<evidence type="ECO:0000256" key="1">
    <source>
        <dbReference type="ARBA" id="ARBA00008467"/>
    </source>
</evidence>
<dbReference type="SUPFAM" id="SSF53901">
    <property type="entry name" value="Thiolase-like"/>
    <property type="match status" value="2"/>
</dbReference>
<organism evidence="6">
    <name type="scientific">Streptomyces rochei</name>
    <name type="common">Streptomyces parvullus</name>
    <dbReference type="NCBI Taxonomy" id="1928"/>
    <lineage>
        <taxon>Bacteria</taxon>
        <taxon>Bacillati</taxon>
        <taxon>Actinomycetota</taxon>
        <taxon>Actinomycetes</taxon>
        <taxon>Kitasatosporales</taxon>
        <taxon>Streptomycetaceae</taxon>
        <taxon>Streptomyces</taxon>
        <taxon>Streptomyces rochei group</taxon>
    </lineage>
</organism>
<dbReference type="PANTHER" id="PTHR11712">
    <property type="entry name" value="POLYKETIDE SYNTHASE-RELATED"/>
    <property type="match status" value="1"/>
</dbReference>
<evidence type="ECO:0000256" key="2">
    <source>
        <dbReference type="ARBA" id="ARBA00022679"/>
    </source>
</evidence>
<reference evidence="6" key="1">
    <citation type="journal article" date="2016" name="Appl. Environ. Microbiol.">
        <title>Functional genome mining for metabolites encoded by large gene clusters using heterologous expression of a whole genomic BAC library in Streptomyces.</title>
        <authorList>
            <person name="Xu M."/>
            <person name="Wang Y."/>
            <person name="Zhao Z."/>
            <person name="Gao G."/>
            <person name="Huang S."/>
            <person name="Kang Q."/>
            <person name="He X."/>
            <person name="Lin S."/>
            <person name="Pang X."/>
            <person name="Deng Z."/>
            <person name="Tao M."/>
        </authorList>
    </citation>
    <scope>NUCLEOTIDE SEQUENCE</scope>
    <source>
        <strain evidence="6">Sal35</strain>
    </source>
</reference>
<sequence>MRDIVISGIGLVTAFGPGTDAYVRGLLAGRCALGPARRFSATAYRGHAVGEVSDTVPGTVPRRQAYMLTAVEEAVRAARLTALPDGTRVILVGQSPLPSGPAAADPEQREFMGPAPGGLLGTGPALHITQACASTLFAMSLAREIIQSGAAPAVVVAGGTALNPYEYASLDVVRALAREPARPFDVERQGISLGEGGGALVLEHTDHARRRGACTDLVVAGLACRLAGGKAVASDEDVVSACMRAALDDAGVDAVGYLHAHATGTQQGDAAELHAAEKICGESGMTRLPVSSHKGSIGHLLHISGVAAIAATAAALRTGTVPPTTGLSTPEATSRVTLPTRAEPGHPLSHAAVNSFGFGGNNACLVLRCA</sequence>
<dbReference type="GO" id="GO:0006633">
    <property type="term" value="P:fatty acid biosynthetic process"/>
    <property type="evidence" value="ECO:0007669"/>
    <property type="project" value="InterPro"/>
</dbReference>
<dbReference type="InterPro" id="IPR020841">
    <property type="entry name" value="PKS_Beta-ketoAc_synthase_dom"/>
</dbReference>
<dbReference type="InterPro" id="IPR014030">
    <property type="entry name" value="Ketoacyl_synth_N"/>
</dbReference>
<comment type="similarity">
    <text evidence="1 4">Belongs to the thiolase-like superfamily. Beta-ketoacyl-ACP synthases family.</text>
</comment>
<evidence type="ECO:0000313" key="6">
    <source>
        <dbReference type="EMBL" id="ANW61944.1"/>
    </source>
</evidence>
<dbReference type="AlphaFoldDB" id="A0A1B1WA53"/>
<dbReference type="Pfam" id="PF00109">
    <property type="entry name" value="ketoacyl-synt"/>
    <property type="match status" value="1"/>
</dbReference>
<proteinExistence type="inferred from homology"/>
<dbReference type="InterPro" id="IPR014031">
    <property type="entry name" value="Ketoacyl_synth_C"/>
</dbReference>
<dbReference type="PANTHER" id="PTHR11712:SF336">
    <property type="entry name" value="3-OXOACYL-[ACYL-CARRIER-PROTEIN] SYNTHASE, MITOCHONDRIAL"/>
    <property type="match status" value="1"/>
</dbReference>
<dbReference type="GO" id="GO:0004315">
    <property type="term" value="F:3-oxoacyl-[acyl-carrier-protein] synthase activity"/>
    <property type="evidence" value="ECO:0007669"/>
    <property type="project" value="InterPro"/>
</dbReference>